<dbReference type="InterPro" id="IPR032465">
    <property type="entry name" value="ACMSD"/>
</dbReference>
<evidence type="ECO:0000256" key="1">
    <source>
        <dbReference type="ARBA" id="ARBA00023239"/>
    </source>
</evidence>
<dbReference type="Pfam" id="PF04909">
    <property type="entry name" value="Amidohydro_2"/>
    <property type="match status" value="1"/>
</dbReference>
<dbReference type="SUPFAM" id="SSF51556">
    <property type="entry name" value="Metallo-dependent hydrolases"/>
    <property type="match status" value="1"/>
</dbReference>
<dbReference type="InterPro" id="IPR032466">
    <property type="entry name" value="Metal_Hydrolase"/>
</dbReference>
<protein>
    <submittedName>
        <fullName evidence="3">Amidohydrolase</fullName>
    </submittedName>
</protein>
<gene>
    <name evidence="3" type="ORF">M6D93_05765</name>
</gene>
<accession>A0ABY4R178</accession>
<evidence type="ECO:0000313" key="4">
    <source>
        <dbReference type="Proteomes" id="UP001056336"/>
    </source>
</evidence>
<evidence type="ECO:0000313" key="3">
    <source>
        <dbReference type="EMBL" id="UQX89513.1"/>
    </source>
</evidence>
<dbReference type="RefSeq" id="WP_249773409.1">
    <property type="nucleotide sequence ID" value="NZ_CP097332.1"/>
</dbReference>
<dbReference type="Proteomes" id="UP001056336">
    <property type="component" value="Chromosome"/>
</dbReference>
<dbReference type="PANTHER" id="PTHR21240:SF28">
    <property type="entry name" value="ISO-OROTATE DECARBOXYLASE (EUROFUNG)"/>
    <property type="match status" value="1"/>
</dbReference>
<proteinExistence type="predicted"/>
<dbReference type="PANTHER" id="PTHR21240">
    <property type="entry name" value="2-AMINO-3-CARBOXYLMUCONATE-6-SEMIALDEHYDE DECARBOXYLASE"/>
    <property type="match status" value="1"/>
</dbReference>
<name>A0ABY4R178_9ACTN</name>
<dbReference type="CDD" id="cd01292">
    <property type="entry name" value="metallo-dependent_hydrolases"/>
    <property type="match status" value="1"/>
</dbReference>
<dbReference type="InterPro" id="IPR006680">
    <property type="entry name" value="Amidohydro-rel"/>
</dbReference>
<reference evidence="3" key="1">
    <citation type="journal article" date="2018" name="Int. J. Syst. Evol. Microbiol.">
        <title>Jatrophihabitans telluris sp. nov., isolated from sediment soil of lava forest wetlands and the emended description of the genus Jatrophihabitans.</title>
        <authorList>
            <person name="Lee K.C."/>
            <person name="Suh M.K."/>
            <person name="Eom M.K."/>
            <person name="Kim K.K."/>
            <person name="Kim J.S."/>
            <person name="Kim D.S."/>
            <person name="Ko S.H."/>
            <person name="Shin Y.K."/>
            <person name="Lee J.S."/>
        </authorList>
    </citation>
    <scope>NUCLEOTIDE SEQUENCE</scope>
    <source>
        <strain evidence="3">N237</strain>
    </source>
</reference>
<keyword evidence="1" id="KW-0456">Lyase</keyword>
<dbReference type="Gene3D" id="3.20.20.140">
    <property type="entry name" value="Metal-dependent hydrolases"/>
    <property type="match status" value="1"/>
</dbReference>
<feature type="domain" description="Amidohydrolase-related" evidence="2">
    <location>
        <begin position="21"/>
        <end position="290"/>
    </location>
</feature>
<organism evidence="3 4">
    <name type="scientific">Jatrophihabitans telluris</name>
    <dbReference type="NCBI Taxonomy" id="2038343"/>
    <lineage>
        <taxon>Bacteria</taxon>
        <taxon>Bacillati</taxon>
        <taxon>Actinomycetota</taxon>
        <taxon>Actinomycetes</taxon>
        <taxon>Jatrophihabitantales</taxon>
        <taxon>Jatrophihabitantaceae</taxon>
        <taxon>Jatrophihabitans</taxon>
    </lineage>
</organism>
<keyword evidence="4" id="KW-1185">Reference proteome</keyword>
<sequence>MLTDEQVPDVWRALGLPGLADVHVHFLPPRMLDKVWHFFDEADKHYGLPWPIHYKRSEDERIALLAGFGVTRFPTLAYPHKPGMAAWLNDWCAGFAAKHPQAVHSATFFAEPGAERYVAGAVESGAKIFKVHVQVGEFDPSDDVLDPVWGLLADAGIPVVVHCGSGPLPGRFTGPGPIEVVLARHRKLAAVIAHAGAPEYAEHLALAERYPNVRLDTTMVGTPYLSRFAPVPADVIARYRELPHKLVLGTDFPNIPYSYAQQIQSLLEWECGDDWLRQVLWHNGAELLGLTGAGEHPDQDEKESE</sequence>
<reference evidence="3" key="2">
    <citation type="submission" date="2022-05" db="EMBL/GenBank/DDBJ databases">
        <authorList>
            <person name="Kim J.-S."/>
            <person name="Lee K."/>
            <person name="Suh M."/>
            <person name="Eom M."/>
            <person name="Kim J.-S."/>
            <person name="Kim D.-S."/>
            <person name="Ko S.-H."/>
            <person name="Shin Y."/>
            <person name="Lee J.-S."/>
        </authorList>
    </citation>
    <scope>NUCLEOTIDE SEQUENCE</scope>
    <source>
        <strain evidence="3">N237</strain>
    </source>
</reference>
<evidence type="ECO:0000259" key="2">
    <source>
        <dbReference type="Pfam" id="PF04909"/>
    </source>
</evidence>
<dbReference type="EMBL" id="CP097332">
    <property type="protein sequence ID" value="UQX89513.1"/>
    <property type="molecule type" value="Genomic_DNA"/>
</dbReference>